<evidence type="ECO:0000256" key="12">
    <source>
        <dbReference type="ARBA" id="ARBA00023231"/>
    </source>
</evidence>
<dbReference type="Pfam" id="PF00266">
    <property type="entry name" value="Aminotran_5"/>
    <property type="match status" value="1"/>
</dbReference>
<keyword evidence="12" id="KW-0535">Nitrogen fixation</keyword>
<dbReference type="PIRSF" id="PIRSF005572">
    <property type="entry name" value="NifS"/>
    <property type="match status" value="1"/>
</dbReference>
<dbReference type="InterPro" id="IPR017772">
    <property type="entry name" value="Cys_deSase_NifS_bac/arc"/>
</dbReference>
<comment type="subunit">
    <text evidence="4">Homodimer.</text>
</comment>
<organism evidence="18 19">
    <name type="scientific">Cereibacter ovatus</name>
    <dbReference type="NCBI Taxonomy" id="439529"/>
    <lineage>
        <taxon>Bacteria</taxon>
        <taxon>Pseudomonadati</taxon>
        <taxon>Pseudomonadota</taxon>
        <taxon>Alphaproteobacteria</taxon>
        <taxon>Rhodobacterales</taxon>
        <taxon>Paracoccaceae</taxon>
        <taxon>Cereibacter</taxon>
    </lineage>
</organism>
<dbReference type="GO" id="GO:0051536">
    <property type="term" value="F:iron-sulfur cluster binding"/>
    <property type="evidence" value="ECO:0007669"/>
    <property type="project" value="UniProtKB-KW"/>
</dbReference>
<dbReference type="Gene3D" id="3.90.1150.10">
    <property type="entry name" value="Aspartate Aminotransferase, domain 1"/>
    <property type="match status" value="1"/>
</dbReference>
<dbReference type="PROSITE" id="PS00595">
    <property type="entry name" value="AA_TRANSFER_CLASS_5"/>
    <property type="match status" value="1"/>
</dbReference>
<comment type="similarity">
    <text evidence="3 16">Belongs to the class-V pyridoxal-phosphate-dependent aminotransferase family. NifS/IscS subfamily.</text>
</comment>
<evidence type="ECO:0000313" key="18">
    <source>
        <dbReference type="EMBL" id="SNX69192.1"/>
    </source>
</evidence>
<evidence type="ECO:0000256" key="6">
    <source>
        <dbReference type="ARBA" id="ARBA00013558"/>
    </source>
</evidence>
<feature type="domain" description="Aminotransferase class V" evidence="17">
    <location>
        <begin position="4"/>
        <end position="364"/>
    </location>
</feature>
<dbReference type="EMBL" id="OAOQ01000003">
    <property type="protein sequence ID" value="SNX69192.1"/>
    <property type="molecule type" value="Genomic_DNA"/>
</dbReference>
<evidence type="ECO:0000256" key="16">
    <source>
        <dbReference type="RuleBase" id="RU364075"/>
    </source>
</evidence>
<evidence type="ECO:0000256" key="15">
    <source>
        <dbReference type="RuleBase" id="RU004504"/>
    </source>
</evidence>
<keyword evidence="19" id="KW-1185">Reference proteome</keyword>
<dbReference type="Gene3D" id="1.10.260.50">
    <property type="match status" value="1"/>
</dbReference>
<dbReference type="GO" id="GO:0030170">
    <property type="term" value="F:pyridoxal phosphate binding"/>
    <property type="evidence" value="ECO:0007669"/>
    <property type="project" value="InterPro"/>
</dbReference>
<dbReference type="InterPro" id="IPR015421">
    <property type="entry name" value="PyrdxlP-dep_Trfase_major"/>
</dbReference>
<dbReference type="GO" id="GO:0031071">
    <property type="term" value="F:cysteine desulfurase activity"/>
    <property type="evidence" value="ECO:0007669"/>
    <property type="project" value="UniProtKB-EC"/>
</dbReference>
<dbReference type="InterPro" id="IPR000192">
    <property type="entry name" value="Aminotrans_V_dom"/>
</dbReference>
<dbReference type="RefSeq" id="WP_176504492.1">
    <property type="nucleotide sequence ID" value="NZ_OAOQ01000003.1"/>
</dbReference>
<dbReference type="Proteomes" id="UP000219467">
    <property type="component" value="Unassembled WGS sequence"/>
</dbReference>
<evidence type="ECO:0000256" key="7">
    <source>
        <dbReference type="ARBA" id="ARBA00022679"/>
    </source>
</evidence>
<evidence type="ECO:0000259" key="17">
    <source>
        <dbReference type="Pfam" id="PF00266"/>
    </source>
</evidence>
<dbReference type="Gene3D" id="3.40.640.10">
    <property type="entry name" value="Type I PLP-dependent aspartate aminotransferase-like (Major domain)"/>
    <property type="match status" value="1"/>
</dbReference>
<dbReference type="SUPFAM" id="SSF53383">
    <property type="entry name" value="PLP-dependent transferases"/>
    <property type="match status" value="1"/>
</dbReference>
<evidence type="ECO:0000256" key="5">
    <source>
        <dbReference type="ARBA" id="ARBA00012239"/>
    </source>
</evidence>
<evidence type="ECO:0000256" key="4">
    <source>
        <dbReference type="ARBA" id="ARBA00011738"/>
    </source>
</evidence>
<gene>
    <name evidence="18" type="ORF">SAMN05878503_103179</name>
</gene>
<dbReference type="InterPro" id="IPR015422">
    <property type="entry name" value="PyrdxlP-dep_Trfase_small"/>
</dbReference>
<evidence type="ECO:0000256" key="1">
    <source>
        <dbReference type="ARBA" id="ARBA00001933"/>
    </source>
</evidence>
<dbReference type="InterPro" id="IPR020578">
    <property type="entry name" value="Aminotrans_V_PyrdxlP_BS"/>
</dbReference>
<keyword evidence="9 16" id="KW-0663">Pyridoxal phosphate</keyword>
<evidence type="ECO:0000256" key="9">
    <source>
        <dbReference type="ARBA" id="ARBA00022898"/>
    </source>
</evidence>
<dbReference type="InterPro" id="IPR016454">
    <property type="entry name" value="Cysteine_dSase"/>
</dbReference>
<evidence type="ECO:0000256" key="2">
    <source>
        <dbReference type="ARBA" id="ARBA00003120"/>
    </source>
</evidence>
<evidence type="ECO:0000256" key="13">
    <source>
        <dbReference type="ARBA" id="ARBA00031911"/>
    </source>
</evidence>
<dbReference type="GO" id="GO:0046872">
    <property type="term" value="F:metal ion binding"/>
    <property type="evidence" value="ECO:0007669"/>
    <property type="project" value="UniProtKB-KW"/>
</dbReference>
<comment type="cofactor">
    <cofactor evidence="1 15">
        <name>pyridoxal 5'-phosphate</name>
        <dbReference type="ChEBI" id="CHEBI:597326"/>
    </cofactor>
</comment>
<keyword evidence="7 16" id="KW-0808">Transferase</keyword>
<dbReference type="PANTHER" id="PTHR11601:SF34">
    <property type="entry name" value="CYSTEINE DESULFURASE"/>
    <property type="match status" value="1"/>
</dbReference>
<comment type="function">
    <text evidence="2">Catalyzes the removal of elemental sulfur atoms from cysteine to produce alanine. Seems to participate in the biosynthesis of the nitrogenase metalloclusters by providing the inorganic sulfur required for the Fe-S core formation.</text>
</comment>
<proteinExistence type="inferred from homology"/>
<dbReference type="GO" id="GO:0006520">
    <property type="term" value="P:amino acid metabolic process"/>
    <property type="evidence" value="ECO:0007669"/>
    <property type="project" value="InterPro"/>
</dbReference>
<evidence type="ECO:0000256" key="8">
    <source>
        <dbReference type="ARBA" id="ARBA00022723"/>
    </source>
</evidence>
<evidence type="ECO:0000256" key="3">
    <source>
        <dbReference type="ARBA" id="ARBA00006490"/>
    </source>
</evidence>
<keyword evidence="8 16" id="KW-0479">Metal-binding</keyword>
<dbReference type="AlphaFoldDB" id="A0A285CNS2"/>
<evidence type="ECO:0000256" key="11">
    <source>
        <dbReference type="ARBA" id="ARBA00023014"/>
    </source>
</evidence>
<dbReference type="PANTHER" id="PTHR11601">
    <property type="entry name" value="CYSTEINE DESULFURYLASE FAMILY MEMBER"/>
    <property type="match status" value="1"/>
</dbReference>
<comment type="catalytic activity">
    <reaction evidence="14 16">
        <text>(sulfur carrier)-H + L-cysteine = (sulfur carrier)-SH + L-alanine</text>
        <dbReference type="Rhea" id="RHEA:43892"/>
        <dbReference type="Rhea" id="RHEA-COMP:14737"/>
        <dbReference type="Rhea" id="RHEA-COMP:14739"/>
        <dbReference type="ChEBI" id="CHEBI:29917"/>
        <dbReference type="ChEBI" id="CHEBI:35235"/>
        <dbReference type="ChEBI" id="CHEBI:57972"/>
        <dbReference type="ChEBI" id="CHEBI:64428"/>
        <dbReference type="EC" id="2.8.1.7"/>
    </reaction>
</comment>
<evidence type="ECO:0000256" key="14">
    <source>
        <dbReference type="ARBA" id="ARBA00050776"/>
    </source>
</evidence>
<dbReference type="InterPro" id="IPR015424">
    <property type="entry name" value="PyrdxlP-dep_Trfase"/>
</dbReference>
<evidence type="ECO:0000256" key="10">
    <source>
        <dbReference type="ARBA" id="ARBA00023004"/>
    </source>
</evidence>
<accession>A0A285CNS2</accession>
<keyword evidence="11 16" id="KW-0411">Iron-sulfur</keyword>
<dbReference type="NCBIfam" id="TIGR03402">
    <property type="entry name" value="FeS_nifS"/>
    <property type="match status" value="1"/>
</dbReference>
<name>A0A285CNS2_9RHOB</name>
<keyword evidence="10 16" id="KW-0408">Iron</keyword>
<protein>
    <recommendedName>
        <fullName evidence="6 16">Cysteine desulfurase</fullName>
        <ecNumber evidence="5 16">2.8.1.7</ecNumber>
    </recommendedName>
    <alternativeName>
        <fullName evidence="13 16">Nitrogenase metalloclusters biosynthesis protein NifS</fullName>
    </alternativeName>
</protein>
<dbReference type="FunFam" id="3.40.640.10:FF:000084">
    <property type="entry name" value="IscS-like cysteine desulfurase"/>
    <property type="match status" value="1"/>
</dbReference>
<evidence type="ECO:0000313" key="19">
    <source>
        <dbReference type="Proteomes" id="UP000219467"/>
    </source>
</evidence>
<dbReference type="EC" id="2.8.1.7" evidence="5 16"/>
<sequence length="387" mass="40838">MQPVYLDNNATTRLAPDALQAMLPFLTQDFGNPSSMHAMGRAPARALIGARRAVQALIGAADDAEIVFTSGGTEANLTAIRSALAADPSRREIVTSAVEHPAVLALCDHLERAEGVTVHRIPVDTEGRLELDAFRAALSDRVALVTLMWANNETGTVFPVEGLAELAHGVGALFHTDAVQAAGKLPIAVKGTDIDMLSVSAHKLHGPKGVGALYLRKGVPFQPLLRGGKQERGRRAGTENIAGIVGFGRAAELAPAVDLAHIARLRDRLEAGIIAAVPKVRVLGDLRDRLANTSCLAFDFAEGEAILMRLDRAGIAVSTGAACSSGAIEPSHVMRAMKVPFTAAHGAIRFSLSRDTTVPEIDRVIEALPPVIAQLRALSPFGAEEVR</sequence>
<reference evidence="19" key="1">
    <citation type="submission" date="2017-08" db="EMBL/GenBank/DDBJ databases">
        <authorList>
            <person name="Varghese N."/>
            <person name="Submissions S."/>
        </authorList>
    </citation>
    <scope>NUCLEOTIDE SEQUENCE [LARGE SCALE GENOMIC DNA]</scope>
    <source>
        <strain evidence="19">JA234</strain>
    </source>
</reference>